<sequence>MISPDSNGVLNYSLERDEWSLPSFSELKCNYVVFKRIIEGECVTEL</sequence>
<evidence type="ECO:0000313" key="2">
    <source>
        <dbReference type="Proteomes" id="UP000199081"/>
    </source>
</evidence>
<gene>
    <name evidence="1" type="ORF">SAMN04488099_11329</name>
</gene>
<keyword evidence="2" id="KW-1185">Reference proteome</keyword>
<reference evidence="2" key="1">
    <citation type="submission" date="2016-10" db="EMBL/GenBank/DDBJ databases">
        <authorList>
            <person name="Varghese N."/>
            <person name="Submissions S."/>
        </authorList>
    </citation>
    <scope>NUCLEOTIDE SEQUENCE [LARGE SCALE GENOMIC DNA]</scope>
    <source>
        <strain evidence="2">DSM 19183</strain>
    </source>
</reference>
<organism evidence="1 2">
    <name type="scientific">Alkalibacterium pelagium</name>
    <dbReference type="NCBI Taxonomy" id="426702"/>
    <lineage>
        <taxon>Bacteria</taxon>
        <taxon>Bacillati</taxon>
        <taxon>Bacillota</taxon>
        <taxon>Bacilli</taxon>
        <taxon>Lactobacillales</taxon>
        <taxon>Carnobacteriaceae</taxon>
        <taxon>Alkalibacterium</taxon>
    </lineage>
</organism>
<accession>A0A1H7MZK5</accession>
<dbReference type="Proteomes" id="UP000199081">
    <property type="component" value="Unassembled WGS sequence"/>
</dbReference>
<protein>
    <submittedName>
        <fullName evidence="1">Uncharacterized protein</fullName>
    </submittedName>
</protein>
<name>A0A1H7MZK5_9LACT</name>
<evidence type="ECO:0000313" key="1">
    <source>
        <dbReference type="EMBL" id="SEL16624.1"/>
    </source>
</evidence>
<dbReference type="EMBL" id="FNZU01000013">
    <property type="protein sequence ID" value="SEL16624.1"/>
    <property type="molecule type" value="Genomic_DNA"/>
</dbReference>
<proteinExistence type="predicted"/>
<dbReference type="AlphaFoldDB" id="A0A1H7MZK5"/>